<keyword evidence="1" id="KW-0472">Membrane</keyword>
<evidence type="ECO:0000313" key="2">
    <source>
        <dbReference type="EMBL" id="KFM15649.1"/>
    </source>
</evidence>
<dbReference type="EMBL" id="JOTD01000102">
    <property type="protein sequence ID" value="KFM15649.1"/>
    <property type="molecule type" value="Genomic_DNA"/>
</dbReference>
<feature type="transmembrane region" description="Helical" evidence="1">
    <location>
        <begin position="32"/>
        <end position="48"/>
    </location>
</feature>
<gene>
    <name evidence="2" type="ORF">SCCGRSA3_02629</name>
</gene>
<protein>
    <submittedName>
        <fullName evidence="2">Uncharacterized protein</fullName>
    </submittedName>
</protein>
<keyword evidence="1" id="KW-1133">Transmembrane helix</keyword>
<dbReference type="PATRIC" id="fig|1503183.3.peg.2399"/>
<proteinExistence type="predicted"/>
<organism evidence="2 3">
    <name type="scientific">Marine Group I thaumarchaeote SCGC RSA3</name>
    <dbReference type="NCBI Taxonomy" id="1503183"/>
    <lineage>
        <taxon>Archaea</taxon>
        <taxon>Nitrososphaerota</taxon>
        <taxon>Marine Group I</taxon>
    </lineage>
</organism>
<keyword evidence="3" id="KW-1185">Reference proteome</keyword>
<sequence>MAGIVLVRQLLIWGPEFVQDFLFNGEITNEKVSMAMLAFGIFMIALGFRKHEQKR</sequence>
<accession>A0A087RQ95</accession>
<evidence type="ECO:0000313" key="3">
    <source>
        <dbReference type="Proteomes" id="UP000029383"/>
    </source>
</evidence>
<dbReference type="Proteomes" id="UP000029383">
    <property type="component" value="Unassembled WGS sequence"/>
</dbReference>
<evidence type="ECO:0000256" key="1">
    <source>
        <dbReference type="SAM" id="Phobius"/>
    </source>
</evidence>
<keyword evidence="1" id="KW-0812">Transmembrane</keyword>
<reference evidence="2 3" key="1">
    <citation type="submission" date="2014-06" db="EMBL/GenBank/DDBJ databases">
        <authorList>
            <person name="Ngugi D.K."/>
            <person name="Blom J."/>
            <person name="Alam I."/>
            <person name="Rashid M."/>
            <person name="Baalawi W."/>
            <person name="Zhang G."/>
            <person name="Hikmawan T."/>
            <person name="Guan Y."/>
            <person name="Antunes A."/>
            <person name="Siam R."/>
            <person name="El-Dorry H."/>
            <person name="Bajic V."/>
            <person name="Stingl U."/>
        </authorList>
    </citation>
    <scope>NUCLEOTIDE SEQUENCE [LARGE SCALE GENOMIC DNA]</scope>
    <source>
        <strain evidence="2">SCGC RSA3</strain>
    </source>
</reference>
<comment type="caution">
    <text evidence="2">The sequence shown here is derived from an EMBL/GenBank/DDBJ whole genome shotgun (WGS) entry which is preliminary data.</text>
</comment>
<dbReference type="AlphaFoldDB" id="A0A087RQ95"/>
<name>A0A087RQ95_9ARCH</name>